<protein>
    <submittedName>
        <fullName evidence="2">Uncharacterized protein</fullName>
    </submittedName>
</protein>
<dbReference type="Proteomes" id="UP000275078">
    <property type="component" value="Unassembled WGS sequence"/>
</dbReference>
<name>A0A3N4HPE9_ASCIM</name>
<reference evidence="2 3" key="1">
    <citation type="journal article" date="2018" name="Nat. Ecol. Evol.">
        <title>Pezizomycetes genomes reveal the molecular basis of ectomycorrhizal truffle lifestyle.</title>
        <authorList>
            <person name="Murat C."/>
            <person name="Payen T."/>
            <person name="Noel B."/>
            <person name="Kuo A."/>
            <person name="Morin E."/>
            <person name="Chen J."/>
            <person name="Kohler A."/>
            <person name="Krizsan K."/>
            <person name="Balestrini R."/>
            <person name="Da Silva C."/>
            <person name="Montanini B."/>
            <person name="Hainaut M."/>
            <person name="Levati E."/>
            <person name="Barry K.W."/>
            <person name="Belfiori B."/>
            <person name="Cichocki N."/>
            <person name="Clum A."/>
            <person name="Dockter R.B."/>
            <person name="Fauchery L."/>
            <person name="Guy J."/>
            <person name="Iotti M."/>
            <person name="Le Tacon F."/>
            <person name="Lindquist E.A."/>
            <person name="Lipzen A."/>
            <person name="Malagnac F."/>
            <person name="Mello A."/>
            <person name="Molinier V."/>
            <person name="Miyauchi S."/>
            <person name="Poulain J."/>
            <person name="Riccioni C."/>
            <person name="Rubini A."/>
            <person name="Sitrit Y."/>
            <person name="Splivallo R."/>
            <person name="Traeger S."/>
            <person name="Wang M."/>
            <person name="Zifcakova L."/>
            <person name="Wipf D."/>
            <person name="Zambonelli A."/>
            <person name="Paolocci F."/>
            <person name="Nowrousian M."/>
            <person name="Ottonello S."/>
            <person name="Baldrian P."/>
            <person name="Spatafora J.W."/>
            <person name="Henrissat B."/>
            <person name="Nagy L.G."/>
            <person name="Aury J.M."/>
            <person name="Wincker P."/>
            <person name="Grigoriev I.V."/>
            <person name="Bonfante P."/>
            <person name="Martin F.M."/>
        </authorList>
    </citation>
    <scope>NUCLEOTIDE SEQUENCE [LARGE SCALE GENOMIC DNA]</scope>
    <source>
        <strain evidence="2 3">RN42</strain>
    </source>
</reference>
<accession>A0A3N4HPE9</accession>
<keyword evidence="3" id="KW-1185">Reference proteome</keyword>
<evidence type="ECO:0000256" key="1">
    <source>
        <dbReference type="SAM" id="MobiDB-lite"/>
    </source>
</evidence>
<dbReference type="EMBL" id="ML119813">
    <property type="protein sequence ID" value="RPA73690.1"/>
    <property type="molecule type" value="Genomic_DNA"/>
</dbReference>
<proteinExistence type="predicted"/>
<feature type="region of interest" description="Disordered" evidence="1">
    <location>
        <begin position="1"/>
        <end position="30"/>
    </location>
</feature>
<evidence type="ECO:0000313" key="2">
    <source>
        <dbReference type="EMBL" id="RPA73690.1"/>
    </source>
</evidence>
<evidence type="ECO:0000313" key="3">
    <source>
        <dbReference type="Proteomes" id="UP000275078"/>
    </source>
</evidence>
<dbReference type="AlphaFoldDB" id="A0A3N4HPE9"/>
<feature type="compositionally biased region" description="Polar residues" evidence="1">
    <location>
        <begin position="20"/>
        <end position="30"/>
    </location>
</feature>
<sequence length="199" mass="23058">MPQHLRKASSDKCDGRRAQQNELLDPQTQTPLQARIARLESKRQSLVQRTHLLNERHRIDVEEFTPNKGIEEPIHEPISYRPLEMPSFTTPVTFRNIASCERELESYEEHLSEDRKLRMDLEKMLDAAANSQTPLEMWKQLTRAACGSVLTMEEYDNIPQQYLAFRAAAEKSGFFNKDEMERLAAVERSNGRLGWCPAQ</sequence>
<organism evidence="2 3">
    <name type="scientific">Ascobolus immersus RN42</name>
    <dbReference type="NCBI Taxonomy" id="1160509"/>
    <lineage>
        <taxon>Eukaryota</taxon>
        <taxon>Fungi</taxon>
        <taxon>Dikarya</taxon>
        <taxon>Ascomycota</taxon>
        <taxon>Pezizomycotina</taxon>
        <taxon>Pezizomycetes</taxon>
        <taxon>Pezizales</taxon>
        <taxon>Ascobolaceae</taxon>
        <taxon>Ascobolus</taxon>
    </lineage>
</organism>
<gene>
    <name evidence="2" type="ORF">BJ508DRAFT_313560</name>
</gene>
<feature type="compositionally biased region" description="Basic and acidic residues" evidence="1">
    <location>
        <begin position="8"/>
        <end position="19"/>
    </location>
</feature>